<evidence type="ECO:0000256" key="5">
    <source>
        <dbReference type="ARBA" id="ARBA00023163"/>
    </source>
</evidence>
<dbReference type="Pfam" id="PF08493">
    <property type="entry name" value="AflR"/>
    <property type="match status" value="1"/>
</dbReference>
<feature type="region of interest" description="Disordered" evidence="7">
    <location>
        <begin position="1"/>
        <end position="24"/>
    </location>
</feature>
<keyword evidence="3" id="KW-0805">Transcription regulation</keyword>
<dbReference type="GO" id="GO:0000981">
    <property type="term" value="F:DNA-binding transcription factor activity, RNA polymerase II-specific"/>
    <property type="evidence" value="ECO:0007669"/>
    <property type="project" value="InterPro"/>
</dbReference>
<feature type="compositionally biased region" description="Low complexity" evidence="7">
    <location>
        <begin position="74"/>
        <end position="87"/>
    </location>
</feature>
<feature type="region of interest" description="Disordered" evidence="7">
    <location>
        <begin position="203"/>
        <end position="223"/>
    </location>
</feature>
<dbReference type="Proteomes" id="UP000324241">
    <property type="component" value="Unassembled WGS sequence"/>
</dbReference>
<dbReference type="PROSITE" id="PS00463">
    <property type="entry name" value="ZN2_CY6_FUNGAL_1"/>
    <property type="match status" value="1"/>
</dbReference>
<feature type="compositionally biased region" description="Polar residues" evidence="7">
    <location>
        <begin position="1"/>
        <end position="17"/>
    </location>
</feature>
<evidence type="ECO:0000259" key="8">
    <source>
        <dbReference type="PROSITE" id="PS50048"/>
    </source>
</evidence>
<comment type="caution">
    <text evidence="9">The sequence shown here is derived from an EMBL/GenBank/DDBJ whole genome shotgun (WGS) entry which is preliminary data.</text>
</comment>
<protein>
    <recommendedName>
        <fullName evidence="8">Zn(2)-C6 fungal-type domain-containing protein</fullName>
    </recommendedName>
</protein>
<dbReference type="PROSITE" id="PS50048">
    <property type="entry name" value="ZN2_CY6_FUNGAL_2"/>
    <property type="match status" value="1"/>
</dbReference>
<organism evidence="9 10">
    <name type="scientific">Aspergillus tanneri</name>
    <dbReference type="NCBI Taxonomy" id="1220188"/>
    <lineage>
        <taxon>Eukaryota</taxon>
        <taxon>Fungi</taxon>
        <taxon>Dikarya</taxon>
        <taxon>Ascomycota</taxon>
        <taxon>Pezizomycotina</taxon>
        <taxon>Eurotiomycetes</taxon>
        <taxon>Eurotiomycetidae</taxon>
        <taxon>Eurotiales</taxon>
        <taxon>Aspergillaceae</taxon>
        <taxon>Aspergillus</taxon>
        <taxon>Aspergillus subgen. Circumdati</taxon>
    </lineage>
</organism>
<dbReference type="AlphaFoldDB" id="A0A5M9MT66"/>
<evidence type="ECO:0000256" key="4">
    <source>
        <dbReference type="ARBA" id="ARBA00023125"/>
    </source>
</evidence>
<feature type="compositionally biased region" description="Low complexity" evidence="7">
    <location>
        <begin position="394"/>
        <end position="407"/>
    </location>
</feature>
<dbReference type="InterPro" id="IPR036864">
    <property type="entry name" value="Zn2-C6_fun-type_DNA-bd_sf"/>
</dbReference>
<dbReference type="PRINTS" id="PR00755">
    <property type="entry name" value="AFLATOXINBRP"/>
</dbReference>
<name>A0A5M9MT66_9EURO</name>
<dbReference type="SMART" id="SM00066">
    <property type="entry name" value="GAL4"/>
    <property type="match status" value="1"/>
</dbReference>
<keyword evidence="6" id="KW-0539">Nucleus</keyword>
<feature type="region of interest" description="Disordered" evidence="7">
    <location>
        <begin position="386"/>
        <end position="408"/>
    </location>
</feature>
<dbReference type="EMBL" id="QUQM01000003">
    <property type="protein sequence ID" value="KAA8648073.1"/>
    <property type="molecule type" value="Genomic_DNA"/>
</dbReference>
<dbReference type="CDD" id="cd00067">
    <property type="entry name" value="GAL4"/>
    <property type="match status" value="1"/>
</dbReference>
<dbReference type="GO" id="GO:0045122">
    <property type="term" value="P:aflatoxin biosynthetic process"/>
    <property type="evidence" value="ECO:0007669"/>
    <property type="project" value="InterPro"/>
</dbReference>
<keyword evidence="5" id="KW-0804">Transcription</keyword>
<dbReference type="VEuPathDB" id="FungiDB:EYZ11_007075"/>
<keyword evidence="2" id="KW-0862">Zinc</keyword>
<dbReference type="InterPro" id="IPR050675">
    <property type="entry name" value="OAF3"/>
</dbReference>
<evidence type="ECO:0000256" key="1">
    <source>
        <dbReference type="ARBA" id="ARBA00022723"/>
    </source>
</evidence>
<feature type="domain" description="Zn(2)-C6 fungal-type" evidence="8">
    <location>
        <begin position="26"/>
        <end position="56"/>
    </location>
</feature>
<dbReference type="SUPFAM" id="SSF57701">
    <property type="entry name" value="Zn2/Cys6 DNA-binding domain"/>
    <property type="match status" value="1"/>
</dbReference>
<evidence type="ECO:0000256" key="2">
    <source>
        <dbReference type="ARBA" id="ARBA00022833"/>
    </source>
</evidence>
<dbReference type="InterPro" id="IPR013700">
    <property type="entry name" value="AflR"/>
</dbReference>
<dbReference type="GO" id="GO:0005634">
    <property type="term" value="C:nucleus"/>
    <property type="evidence" value="ECO:0007669"/>
    <property type="project" value="InterPro"/>
</dbReference>
<reference evidence="9 10" key="1">
    <citation type="submission" date="2019-08" db="EMBL/GenBank/DDBJ databases">
        <title>The genome sequence of a newly discovered highly antifungal drug resistant Aspergillus species, Aspergillus tanneri NIH 1004.</title>
        <authorList>
            <person name="Mounaud S."/>
            <person name="Singh I."/>
            <person name="Joardar V."/>
            <person name="Pakala S."/>
            <person name="Pakala S."/>
            <person name="Venepally P."/>
            <person name="Chung J.K."/>
            <person name="Losada L."/>
            <person name="Nierman W.C."/>
        </authorList>
    </citation>
    <scope>NUCLEOTIDE SEQUENCE [LARGE SCALE GENOMIC DNA]</scope>
    <source>
        <strain evidence="9 10">NIH1004</strain>
    </source>
</reference>
<sequence length="449" mass="48299">MVTTQPSESSGRQNAMSQAGPKLRDSCHGCAASKLRCSKEKPTCARCAKRGVVCEYFATKRAGRKQGSRSNNAPAPTTTTTTQTLPTPSWPAIAASRMMASTGGLTSASPNSQLANDLDFAPDLLSPANHTTVSTPAVLNAQLDDFLASPMCFSMLDPSDVNGLSDSTMINTTDGYNFLNSGGMSLHGLSDNALTTLEQSLGDFSSFKPQSPPNSRPPTVEEFPPQNTPCSCLTQALGLLKQLFPPGVGCCQPPKKPVREHGLHPLPTNQSVISNNRKTIDTISNMLQCSCSQDGYLLSLMSLIVFKVMAWYAAASRRPVLLNDRSPILNGSSHQHREHSEEVQHTPGLGGSDTADDEDQGRMAAQLVLSELHRVQQLVNTLSQHLKAKGTRGGSSSPPTSASTTRSDLLLDREGTFQFPSTILEQFAVDLRQRLRALSAEIVDILRHR</sequence>
<keyword evidence="1" id="KW-0479">Metal-binding</keyword>
<dbReference type="InterPro" id="IPR001138">
    <property type="entry name" value="Zn2Cys6_DnaBD"/>
</dbReference>
<dbReference type="GO" id="GO:0008270">
    <property type="term" value="F:zinc ion binding"/>
    <property type="evidence" value="ECO:0007669"/>
    <property type="project" value="InterPro"/>
</dbReference>
<dbReference type="OrthoDB" id="2943660at2759"/>
<dbReference type="PANTHER" id="PTHR31069:SF31">
    <property type="entry name" value="MONODICTYPHENONE CLUSTER TRANSCRIPTION FACTOR-RELATED"/>
    <property type="match status" value="1"/>
</dbReference>
<keyword evidence="4" id="KW-0238">DNA-binding</keyword>
<dbReference type="GO" id="GO:0003677">
    <property type="term" value="F:DNA binding"/>
    <property type="evidence" value="ECO:0007669"/>
    <property type="project" value="UniProtKB-KW"/>
</dbReference>
<feature type="region of interest" description="Disordered" evidence="7">
    <location>
        <begin position="64"/>
        <end position="88"/>
    </location>
</feature>
<evidence type="ECO:0000313" key="9">
    <source>
        <dbReference type="EMBL" id="KAA8648073.1"/>
    </source>
</evidence>
<evidence type="ECO:0000256" key="6">
    <source>
        <dbReference type="ARBA" id="ARBA00023242"/>
    </source>
</evidence>
<accession>A0A5M9MT66</accession>
<dbReference type="GO" id="GO:0009893">
    <property type="term" value="P:positive regulation of metabolic process"/>
    <property type="evidence" value="ECO:0007669"/>
    <property type="project" value="UniProtKB-ARBA"/>
</dbReference>
<dbReference type="Gene3D" id="4.10.240.10">
    <property type="entry name" value="Zn(2)-C6 fungal-type DNA-binding domain"/>
    <property type="match status" value="1"/>
</dbReference>
<dbReference type="GeneID" id="54326658"/>
<evidence type="ECO:0000256" key="7">
    <source>
        <dbReference type="SAM" id="MobiDB-lite"/>
    </source>
</evidence>
<gene>
    <name evidence="9" type="ORF">ATNIH1004_003956</name>
</gene>
<dbReference type="PANTHER" id="PTHR31069">
    <property type="entry name" value="OLEATE-ACTIVATED TRANSCRIPTION FACTOR 1-RELATED"/>
    <property type="match status" value="1"/>
</dbReference>
<feature type="region of interest" description="Disordered" evidence="7">
    <location>
        <begin position="331"/>
        <end position="358"/>
    </location>
</feature>
<evidence type="ECO:0000256" key="3">
    <source>
        <dbReference type="ARBA" id="ARBA00023015"/>
    </source>
</evidence>
<dbReference type="Pfam" id="PF00172">
    <property type="entry name" value="Zn_clus"/>
    <property type="match status" value="1"/>
</dbReference>
<proteinExistence type="predicted"/>
<evidence type="ECO:0000313" key="10">
    <source>
        <dbReference type="Proteomes" id="UP000324241"/>
    </source>
</evidence>
<dbReference type="RefSeq" id="XP_033427434.1">
    <property type="nucleotide sequence ID" value="XM_033568628.1"/>
</dbReference>